<comment type="caution">
    <text evidence="11">The sequence shown here is derived from an EMBL/GenBank/DDBJ whole genome shotgun (WGS) entry which is preliminary data.</text>
</comment>
<geneLocation type="plasmid" evidence="11">
    <name>unnamed1</name>
</geneLocation>
<dbReference type="SMART" id="SM00986">
    <property type="entry name" value="UDG"/>
    <property type="match status" value="1"/>
</dbReference>
<evidence type="ECO:0000313" key="11">
    <source>
        <dbReference type="EMBL" id="MCQ0968864.1"/>
    </source>
</evidence>
<keyword evidence="3" id="KW-0004">4Fe-4S</keyword>
<keyword evidence="8" id="KW-0411">Iron-sulfur</keyword>
<proteinExistence type="inferred from homology"/>
<accession>A0ABT1MKM6</accession>
<gene>
    <name evidence="11" type="ORF">MLD63_00225</name>
</gene>
<evidence type="ECO:0000256" key="7">
    <source>
        <dbReference type="ARBA" id="ARBA00023004"/>
    </source>
</evidence>
<keyword evidence="12" id="KW-1185">Reference proteome</keyword>
<evidence type="ECO:0000256" key="5">
    <source>
        <dbReference type="ARBA" id="ARBA00022763"/>
    </source>
</evidence>
<keyword evidence="11" id="KW-0614">Plasmid</keyword>
<dbReference type="SUPFAM" id="SSF52141">
    <property type="entry name" value="Uracil-DNA glycosylase-like"/>
    <property type="match status" value="1"/>
</dbReference>
<dbReference type="EMBL" id="JAKZEU010000001">
    <property type="protein sequence ID" value="MCQ0968864.1"/>
    <property type="molecule type" value="Genomic_DNA"/>
</dbReference>
<keyword evidence="5" id="KW-0227">DNA damage</keyword>
<comment type="similarity">
    <text evidence="1">Belongs to the uracil-DNA glycosylase (UDG) superfamily. Type 4 (UDGa) family.</text>
</comment>
<dbReference type="Pfam" id="PF13566">
    <property type="entry name" value="DUF4130"/>
    <property type="match status" value="1"/>
</dbReference>
<evidence type="ECO:0000256" key="6">
    <source>
        <dbReference type="ARBA" id="ARBA00022801"/>
    </source>
</evidence>
<evidence type="ECO:0000256" key="4">
    <source>
        <dbReference type="ARBA" id="ARBA00022723"/>
    </source>
</evidence>
<keyword evidence="7" id="KW-0408">Iron</keyword>
<evidence type="ECO:0000256" key="2">
    <source>
        <dbReference type="ARBA" id="ARBA00019403"/>
    </source>
</evidence>
<dbReference type="InterPro" id="IPR005122">
    <property type="entry name" value="Uracil-DNA_glycosylase-like"/>
</dbReference>
<reference evidence="11 12" key="1">
    <citation type="submission" date="2022-03" db="EMBL/GenBank/DDBJ databases">
        <authorList>
            <person name="He Y."/>
        </authorList>
    </citation>
    <scope>NUCLEOTIDE SEQUENCE [LARGE SCALE GENOMIC DNA]</scope>
    <source>
        <strain evidence="11 12">TK19116</strain>
        <plasmid evidence="11">unnamed1</plasmid>
    </source>
</reference>
<name>A0ABT1MKM6_9RHOB</name>
<evidence type="ECO:0000259" key="10">
    <source>
        <dbReference type="SMART" id="SM00986"/>
    </source>
</evidence>
<dbReference type="CDD" id="cd10030">
    <property type="entry name" value="UDG-F4_TTUDGA_SPO1dp_like"/>
    <property type="match status" value="1"/>
</dbReference>
<dbReference type="InterPro" id="IPR051536">
    <property type="entry name" value="UDG_Type-4/5"/>
</dbReference>
<dbReference type="Proteomes" id="UP001203945">
    <property type="component" value="Unassembled WGS sequence"/>
</dbReference>
<dbReference type="Pfam" id="PF03167">
    <property type="entry name" value="UDG"/>
    <property type="match status" value="1"/>
</dbReference>
<dbReference type="InterPro" id="IPR025404">
    <property type="entry name" value="DUF4130"/>
</dbReference>
<evidence type="ECO:0000256" key="1">
    <source>
        <dbReference type="ARBA" id="ARBA00006521"/>
    </source>
</evidence>
<evidence type="ECO:0000313" key="12">
    <source>
        <dbReference type="Proteomes" id="UP001203945"/>
    </source>
</evidence>
<sequence length="474" mass="52858">MYRVTLPQLGFAAVWRDAARNLASHDVPPEDIEWLRGDGGGGLFDHEPLPEGDGPLKVVATKPLIDLLETVICHSDPESRALAYRALSRHQNDRGAIANPADPLTDKLHDMAKSVRRDIHKMHAFVRFRELEAEGERRSFAAWFEPTHWSVERGTPFFAKRFGDMDWLIATPQATAIFKDGALRFAPPPETRPDLPDDASEALWGTYFRNIFNPARVKISAMKSEMPVKYWKNLPETRLIPEMLADAEGRVERMRAAMPTDPPKRSAKILERLAAAPMPDMPDSLEEAGQAARACTRCHLCEAATQTVWGEGDPDARLMIVGEQPGDHEDLQGRPFVGPAGTLLREIMADAGVGPVWLTNAVKHFKFQPRGKRRMHQSPDRTEIEHCQWWLGLERRFIQPQLTVALGASAAYALTGNARPLTPRRGTIETARDGGPVLISWHPSYLLRLRDAAQAEDARGQLRADLSRAVAEAA</sequence>
<dbReference type="InterPro" id="IPR036895">
    <property type="entry name" value="Uracil-DNA_glycosylase-like_sf"/>
</dbReference>
<dbReference type="Gene3D" id="3.40.470.10">
    <property type="entry name" value="Uracil-DNA glycosylase-like domain"/>
    <property type="match status" value="1"/>
</dbReference>
<keyword evidence="9" id="KW-0234">DNA repair</keyword>
<dbReference type="InterPro" id="IPR005273">
    <property type="entry name" value="Ura-DNA_glyco_family4"/>
</dbReference>
<dbReference type="SMART" id="SM00987">
    <property type="entry name" value="UreE_C"/>
    <property type="match status" value="1"/>
</dbReference>
<feature type="domain" description="Uracil-DNA glycosylase-like" evidence="10">
    <location>
        <begin position="309"/>
        <end position="459"/>
    </location>
</feature>
<dbReference type="NCBIfam" id="TIGR03915">
    <property type="entry name" value="SAM_7_link_chp"/>
    <property type="match status" value="1"/>
</dbReference>
<keyword evidence="6" id="KW-0378">Hydrolase</keyword>
<dbReference type="PANTHER" id="PTHR33693">
    <property type="entry name" value="TYPE-5 URACIL-DNA GLYCOSYLASE"/>
    <property type="match status" value="1"/>
</dbReference>
<dbReference type="PANTHER" id="PTHR33693:SF9">
    <property type="entry name" value="TYPE-4 URACIL-DNA GLYCOSYLASE"/>
    <property type="match status" value="1"/>
</dbReference>
<organism evidence="11 12">
    <name type="scientific">Paracoccus albicereus</name>
    <dbReference type="NCBI Taxonomy" id="2922394"/>
    <lineage>
        <taxon>Bacteria</taxon>
        <taxon>Pseudomonadati</taxon>
        <taxon>Pseudomonadota</taxon>
        <taxon>Alphaproteobacteria</taxon>
        <taxon>Rhodobacterales</taxon>
        <taxon>Paracoccaceae</taxon>
        <taxon>Paracoccus</taxon>
    </lineage>
</organism>
<protein>
    <recommendedName>
        <fullName evidence="2">Type-4 uracil-DNA glycosylase</fullName>
    </recommendedName>
</protein>
<keyword evidence="4" id="KW-0479">Metal-binding</keyword>
<evidence type="ECO:0000256" key="8">
    <source>
        <dbReference type="ARBA" id="ARBA00023014"/>
    </source>
</evidence>
<dbReference type="InterPro" id="IPR023875">
    <property type="entry name" value="DNA_repair_put"/>
</dbReference>
<dbReference type="NCBIfam" id="TIGR03914">
    <property type="entry name" value="UDG_fam_dom"/>
    <property type="match status" value="1"/>
</dbReference>
<evidence type="ECO:0000256" key="9">
    <source>
        <dbReference type="ARBA" id="ARBA00023204"/>
    </source>
</evidence>
<evidence type="ECO:0000256" key="3">
    <source>
        <dbReference type="ARBA" id="ARBA00022485"/>
    </source>
</evidence>